<name>B6HAD3_PENRW</name>
<dbReference type="VEuPathDB" id="FungiDB:PCH_Pc16g12420"/>
<dbReference type="OMA" id="YMRETRQ"/>
<accession>B6HAD3</accession>
<keyword evidence="1" id="KW-0812">Transmembrane</keyword>
<evidence type="ECO:0000313" key="3">
    <source>
        <dbReference type="Proteomes" id="UP000000724"/>
    </source>
</evidence>
<keyword evidence="1" id="KW-1133">Transmembrane helix</keyword>
<proteinExistence type="predicted"/>
<feature type="transmembrane region" description="Helical" evidence="1">
    <location>
        <begin position="38"/>
        <end position="64"/>
    </location>
</feature>
<evidence type="ECO:0000256" key="1">
    <source>
        <dbReference type="SAM" id="Phobius"/>
    </source>
</evidence>
<dbReference type="BioCyc" id="PCHR:PC16G12420-MONOMER"/>
<protein>
    <submittedName>
        <fullName evidence="2">Pc16g12420 protein</fullName>
    </submittedName>
</protein>
<gene>
    <name evidence="2" type="ORF">Pc16g12420</name>
    <name evidence="2" type="ORF">PCH_Pc16g12420</name>
</gene>
<dbReference type="AlphaFoldDB" id="B6HAD3"/>
<dbReference type="Proteomes" id="UP000000724">
    <property type="component" value="Contig Pc00c16"/>
</dbReference>
<dbReference type="OrthoDB" id="4159814at2759"/>
<reference evidence="2 3" key="1">
    <citation type="journal article" date="2008" name="Nat. Biotechnol.">
        <title>Genome sequencing and analysis of the filamentous fungus Penicillium chrysogenum.</title>
        <authorList>
            <person name="van den Berg M.A."/>
            <person name="Albang R."/>
            <person name="Albermann K."/>
            <person name="Badger J.H."/>
            <person name="Daran J.-M."/>
            <person name="Driessen A.J.M."/>
            <person name="Garcia-Estrada C."/>
            <person name="Fedorova N.D."/>
            <person name="Harris D.M."/>
            <person name="Heijne W.H.M."/>
            <person name="Joardar V.S."/>
            <person name="Kiel J.A.K.W."/>
            <person name="Kovalchuk A."/>
            <person name="Martin J.F."/>
            <person name="Nierman W.C."/>
            <person name="Nijland J.G."/>
            <person name="Pronk J.T."/>
            <person name="Roubos J.A."/>
            <person name="van der Klei I.J."/>
            <person name="van Peij N.N.M.E."/>
            <person name="Veenhuis M."/>
            <person name="von Doehren H."/>
            <person name="Wagner C."/>
            <person name="Wortman J.R."/>
            <person name="Bovenberg R.A.L."/>
        </authorList>
    </citation>
    <scope>NUCLEOTIDE SEQUENCE [LARGE SCALE GENOMIC DNA]</scope>
    <source>
        <strain evidence="3">ATCC 28089 / DSM 1075 / NRRL 1951 / Wisconsin 54-1255</strain>
    </source>
</reference>
<sequence>MPAIPPTIDAKITQSSTMGNTVSLLKRSGMDDPDKYPLYIFLIIAGCIVGSLIGFSVYSMFYGLDDSDKFKDMSNEQRNYMRETRQRNLNMLAVEARRPDMIVPIRESNMRALKVMMHVYGVSYTGTYYIRSTKYVENSGMLDLRNQSEDDW</sequence>
<organism evidence="2 3">
    <name type="scientific">Penicillium rubens (strain ATCC 28089 / DSM 1075 / NRRL 1951 / Wisconsin 54-1255)</name>
    <name type="common">Penicillium chrysogenum</name>
    <dbReference type="NCBI Taxonomy" id="500485"/>
    <lineage>
        <taxon>Eukaryota</taxon>
        <taxon>Fungi</taxon>
        <taxon>Dikarya</taxon>
        <taxon>Ascomycota</taxon>
        <taxon>Pezizomycotina</taxon>
        <taxon>Eurotiomycetes</taxon>
        <taxon>Eurotiomycetidae</taxon>
        <taxon>Eurotiales</taxon>
        <taxon>Aspergillaceae</taxon>
        <taxon>Penicillium</taxon>
        <taxon>Penicillium chrysogenum species complex</taxon>
    </lineage>
</organism>
<keyword evidence="3" id="KW-1185">Reference proteome</keyword>
<dbReference type="HOGENOM" id="CLU_144947_0_0_1"/>
<keyword evidence="1" id="KW-0472">Membrane</keyword>
<dbReference type="EMBL" id="AM920431">
    <property type="protein sequence ID" value="CAP93912.1"/>
    <property type="molecule type" value="Genomic_DNA"/>
</dbReference>
<evidence type="ECO:0000313" key="2">
    <source>
        <dbReference type="EMBL" id="CAP93912.1"/>
    </source>
</evidence>